<accession>A0A9D1PUV2</accession>
<keyword evidence="2 7" id="KW-0698">rRNA processing</keyword>
<keyword evidence="1 7" id="KW-0963">Cytoplasm</keyword>
<name>A0A9D1PUV2_9SPIO</name>
<dbReference type="InterPro" id="IPR020596">
    <property type="entry name" value="rRNA_Ade_Mease_Trfase_CS"/>
</dbReference>
<dbReference type="Pfam" id="PF00398">
    <property type="entry name" value="RrnaAD"/>
    <property type="match status" value="1"/>
</dbReference>
<feature type="binding site" evidence="7 8">
    <location>
        <position position="32"/>
    </location>
    <ligand>
        <name>S-adenosyl-L-methionine</name>
        <dbReference type="ChEBI" id="CHEBI:59789"/>
    </ligand>
</feature>
<dbReference type="InterPro" id="IPR020598">
    <property type="entry name" value="rRNA_Ade_methylase_Trfase_N"/>
</dbReference>
<reference evidence="10" key="2">
    <citation type="submission" date="2021-04" db="EMBL/GenBank/DDBJ databases">
        <authorList>
            <person name="Gilroy R."/>
        </authorList>
    </citation>
    <scope>NUCLEOTIDE SEQUENCE</scope>
    <source>
        <strain evidence="10">Gambia11-129</strain>
    </source>
</reference>
<evidence type="ECO:0000256" key="7">
    <source>
        <dbReference type="HAMAP-Rule" id="MF_00607"/>
    </source>
</evidence>
<feature type="binding site" evidence="7 8">
    <location>
        <position position="122"/>
    </location>
    <ligand>
        <name>S-adenosyl-L-methionine</name>
        <dbReference type="ChEBI" id="CHEBI:59789"/>
    </ligand>
</feature>
<dbReference type="PANTHER" id="PTHR11727:SF7">
    <property type="entry name" value="DIMETHYLADENOSINE TRANSFERASE-RELATED"/>
    <property type="match status" value="1"/>
</dbReference>
<dbReference type="GO" id="GO:0003723">
    <property type="term" value="F:RNA binding"/>
    <property type="evidence" value="ECO:0007669"/>
    <property type="project" value="UniProtKB-UniRule"/>
</dbReference>
<keyword evidence="4 7" id="KW-0808">Transferase</keyword>
<feature type="binding site" evidence="7 8">
    <location>
        <position position="30"/>
    </location>
    <ligand>
        <name>S-adenosyl-L-methionine</name>
        <dbReference type="ChEBI" id="CHEBI:59789"/>
    </ligand>
</feature>
<proteinExistence type="inferred from homology"/>
<dbReference type="CDD" id="cd02440">
    <property type="entry name" value="AdoMet_MTases"/>
    <property type="match status" value="1"/>
</dbReference>
<dbReference type="AlphaFoldDB" id="A0A9D1PUV2"/>
<dbReference type="Gene3D" id="3.40.50.150">
    <property type="entry name" value="Vaccinia Virus protein VP39"/>
    <property type="match status" value="1"/>
</dbReference>
<gene>
    <name evidence="7 10" type="primary">rsmA</name>
    <name evidence="7" type="synonym">ksgA</name>
    <name evidence="10" type="ORF">IAB12_07130</name>
</gene>
<dbReference type="NCBIfam" id="TIGR00755">
    <property type="entry name" value="ksgA"/>
    <property type="match status" value="1"/>
</dbReference>
<feature type="domain" description="Ribosomal RNA adenine methylase transferase N-terminal" evidence="9">
    <location>
        <begin position="37"/>
        <end position="207"/>
    </location>
</feature>
<keyword evidence="5 7" id="KW-0949">S-adenosyl-L-methionine</keyword>
<dbReference type="PANTHER" id="PTHR11727">
    <property type="entry name" value="DIMETHYLADENOSINE TRANSFERASE"/>
    <property type="match status" value="1"/>
</dbReference>
<sequence>MWNLNYSSASEIKKILEENSLAMSKKFGQNFLLSESAREFIVSSLEIESTDTVFEIGPGLGAITALMIKKAKDVYSFEIDNGFCSLLKNKAFRDEENFHLVPGDALKTLFSINVKPSLIAGNLPYNVGSIIIARLIENDVTPRRMVFTLQKEVVERMVAKNKSSSYSSFSILCQMDYEVSLEKVIKSTSFYPSPNVDSAVVVMKKREKVLVPPFMRSFFISFNRAVFLQRRKNIKNNLRTFCSPDFTKEELDELIKKAGLTGSERAEDFSFDELLSLASIFFSRLEK</sequence>
<evidence type="ECO:0000259" key="9">
    <source>
        <dbReference type="SMART" id="SM00650"/>
    </source>
</evidence>
<dbReference type="GO" id="GO:0005829">
    <property type="term" value="C:cytosol"/>
    <property type="evidence" value="ECO:0007669"/>
    <property type="project" value="TreeGrafter"/>
</dbReference>
<feature type="binding site" evidence="7 8">
    <location>
        <position position="57"/>
    </location>
    <ligand>
        <name>S-adenosyl-L-methionine</name>
        <dbReference type="ChEBI" id="CHEBI:59789"/>
    </ligand>
</feature>
<evidence type="ECO:0000313" key="11">
    <source>
        <dbReference type="Proteomes" id="UP000823936"/>
    </source>
</evidence>
<evidence type="ECO:0000256" key="3">
    <source>
        <dbReference type="ARBA" id="ARBA00022603"/>
    </source>
</evidence>
<dbReference type="HAMAP" id="MF_00607">
    <property type="entry name" value="16SrRNA_methyltr_A"/>
    <property type="match status" value="1"/>
</dbReference>
<dbReference type="PROSITE" id="PS01131">
    <property type="entry name" value="RRNA_A_DIMETH"/>
    <property type="match status" value="1"/>
</dbReference>
<protein>
    <recommendedName>
        <fullName evidence="7">Ribosomal RNA small subunit methyltransferase A</fullName>
        <ecNumber evidence="7">2.1.1.182</ecNumber>
    </recommendedName>
    <alternativeName>
        <fullName evidence="7">16S rRNA (adenine(1518)-N(6)/adenine(1519)-N(6))-dimethyltransferase</fullName>
    </alternativeName>
    <alternativeName>
        <fullName evidence="7">16S rRNA dimethyladenosine transferase</fullName>
    </alternativeName>
    <alternativeName>
        <fullName evidence="7">16S rRNA dimethylase</fullName>
    </alternativeName>
    <alternativeName>
        <fullName evidence="7">S-adenosylmethionine-6-N', N'-adenosyl(rRNA) dimethyltransferase</fullName>
    </alternativeName>
</protein>
<comment type="function">
    <text evidence="7">Specifically dimethylates two adjacent adenosines (A1518 and A1519) in the loop of a conserved hairpin near the 3'-end of 16S rRNA in the 30S particle. May play a critical role in biogenesis of 30S subunits.</text>
</comment>
<feature type="binding site" evidence="7 8">
    <location>
        <position position="78"/>
    </location>
    <ligand>
        <name>S-adenosyl-L-methionine</name>
        <dbReference type="ChEBI" id="CHEBI:59789"/>
    </ligand>
</feature>
<comment type="catalytic activity">
    <reaction evidence="7">
        <text>adenosine(1518)/adenosine(1519) in 16S rRNA + 4 S-adenosyl-L-methionine = N(6)-dimethyladenosine(1518)/N(6)-dimethyladenosine(1519) in 16S rRNA + 4 S-adenosyl-L-homocysteine + 4 H(+)</text>
        <dbReference type="Rhea" id="RHEA:19609"/>
        <dbReference type="Rhea" id="RHEA-COMP:10232"/>
        <dbReference type="Rhea" id="RHEA-COMP:10233"/>
        <dbReference type="ChEBI" id="CHEBI:15378"/>
        <dbReference type="ChEBI" id="CHEBI:57856"/>
        <dbReference type="ChEBI" id="CHEBI:59789"/>
        <dbReference type="ChEBI" id="CHEBI:74411"/>
        <dbReference type="ChEBI" id="CHEBI:74493"/>
        <dbReference type="EC" id="2.1.1.182"/>
    </reaction>
</comment>
<evidence type="ECO:0000256" key="5">
    <source>
        <dbReference type="ARBA" id="ARBA00022691"/>
    </source>
</evidence>
<evidence type="ECO:0000256" key="8">
    <source>
        <dbReference type="PROSITE-ProRule" id="PRU01026"/>
    </source>
</evidence>
<keyword evidence="6 7" id="KW-0694">RNA-binding</keyword>
<evidence type="ECO:0000256" key="6">
    <source>
        <dbReference type="ARBA" id="ARBA00022884"/>
    </source>
</evidence>
<comment type="caution">
    <text evidence="10">The sequence shown here is derived from an EMBL/GenBank/DDBJ whole genome shotgun (WGS) entry which is preliminary data.</text>
</comment>
<reference evidence="10" key="1">
    <citation type="journal article" date="2021" name="PeerJ">
        <title>Extensive microbial diversity within the chicken gut microbiome revealed by metagenomics and culture.</title>
        <authorList>
            <person name="Gilroy R."/>
            <person name="Ravi A."/>
            <person name="Getino M."/>
            <person name="Pursley I."/>
            <person name="Horton D.L."/>
            <person name="Alikhan N.F."/>
            <person name="Baker D."/>
            <person name="Gharbi K."/>
            <person name="Hall N."/>
            <person name="Watson M."/>
            <person name="Adriaenssens E.M."/>
            <person name="Foster-Nyarko E."/>
            <person name="Jarju S."/>
            <person name="Secka A."/>
            <person name="Antonio M."/>
            <person name="Oren A."/>
            <person name="Chaudhuri R.R."/>
            <person name="La Ragione R."/>
            <person name="Hildebrand F."/>
            <person name="Pallen M.J."/>
        </authorList>
    </citation>
    <scope>NUCLEOTIDE SEQUENCE</scope>
    <source>
        <strain evidence="10">Gambia11-129</strain>
    </source>
</reference>
<dbReference type="SMART" id="SM00650">
    <property type="entry name" value="rADc"/>
    <property type="match status" value="1"/>
</dbReference>
<organism evidence="10 11">
    <name type="scientific">Candidatus Ornithospirochaeta avicola</name>
    <dbReference type="NCBI Taxonomy" id="2840896"/>
    <lineage>
        <taxon>Bacteria</taxon>
        <taxon>Pseudomonadati</taxon>
        <taxon>Spirochaetota</taxon>
        <taxon>Spirochaetia</taxon>
        <taxon>Spirochaetales</taxon>
        <taxon>Spirochaetaceae</taxon>
        <taxon>Spirochaetaceae incertae sedis</taxon>
        <taxon>Candidatus Ornithospirochaeta</taxon>
    </lineage>
</organism>
<dbReference type="InterPro" id="IPR029063">
    <property type="entry name" value="SAM-dependent_MTases_sf"/>
</dbReference>
<dbReference type="EMBL" id="DXHU01000023">
    <property type="protein sequence ID" value="HIV99530.1"/>
    <property type="molecule type" value="Genomic_DNA"/>
</dbReference>
<dbReference type="InterPro" id="IPR011530">
    <property type="entry name" value="rRNA_adenine_dimethylase"/>
</dbReference>
<comment type="similarity">
    <text evidence="7">Belongs to the class I-like SAM-binding methyltransferase superfamily. rRNA adenine N(6)-methyltransferase family. RsmA subfamily.</text>
</comment>
<dbReference type="SUPFAM" id="SSF53335">
    <property type="entry name" value="S-adenosyl-L-methionine-dependent methyltransferases"/>
    <property type="match status" value="1"/>
</dbReference>
<comment type="subcellular location">
    <subcellularLocation>
        <location evidence="7">Cytoplasm</location>
    </subcellularLocation>
</comment>
<feature type="binding site" evidence="7 8">
    <location>
        <position position="104"/>
    </location>
    <ligand>
        <name>S-adenosyl-L-methionine</name>
        <dbReference type="ChEBI" id="CHEBI:59789"/>
    </ligand>
</feature>
<evidence type="ECO:0000256" key="2">
    <source>
        <dbReference type="ARBA" id="ARBA00022552"/>
    </source>
</evidence>
<evidence type="ECO:0000256" key="1">
    <source>
        <dbReference type="ARBA" id="ARBA00022490"/>
    </source>
</evidence>
<dbReference type="GO" id="GO:0052908">
    <property type="term" value="F:16S rRNA (adenine(1518)-N(6)/adenine(1519)-N(6))-dimethyltransferase activity"/>
    <property type="evidence" value="ECO:0007669"/>
    <property type="project" value="UniProtKB-EC"/>
</dbReference>
<evidence type="ECO:0000313" key="10">
    <source>
        <dbReference type="EMBL" id="HIV99530.1"/>
    </source>
</evidence>
<dbReference type="Proteomes" id="UP000823936">
    <property type="component" value="Unassembled WGS sequence"/>
</dbReference>
<evidence type="ECO:0000256" key="4">
    <source>
        <dbReference type="ARBA" id="ARBA00022679"/>
    </source>
</evidence>
<dbReference type="Gene3D" id="1.10.8.100">
    <property type="entry name" value="Ribosomal RNA adenine dimethylase-like, domain 2"/>
    <property type="match status" value="1"/>
</dbReference>
<keyword evidence="3 7" id="KW-0489">Methyltransferase</keyword>
<dbReference type="InterPro" id="IPR001737">
    <property type="entry name" value="KsgA/Erm"/>
</dbReference>
<dbReference type="InterPro" id="IPR023165">
    <property type="entry name" value="rRNA_Ade_diMease-like_C"/>
</dbReference>
<dbReference type="EC" id="2.1.1.182" evidence="7"/>
<dbReference type="PROSITE" id="PS51689">
    <property type="entry name" value="SAM_RNA_A_N6_MT"/>
    <property type="match status" value="1"/>
</dbReference>